<reference evidence="2" key="2">
    <citation type="submission" date="2025-08" db="UniProtKB">
        <authorList>
            <consortium name="Ensembl"/>
        </authorList>
    </citation>
    <scope>IDENTIFICATION</scope>
</reference>
<keyword evidence="3" id="KW-1185">Reference proteome</keyword>
<name>A0A8C7S6H9_ONCMY</name>
<reference evidence="2" key="3">
    <citation type="submission" date="2025-09" db="UniProtKB">
        <authorList>
            <consortium name="Ensembl"/>
        </authorList>
    </citation>
    <scope>IDENTIFICATION</scope>
</reference>
<reference evidence="2" key="1">
    <citation type="submission" date="2020-07" db="EMBL/GenBank/DDBJ databases">
        <title>A long reads based de novo assembly of the rainbow trout Arlee double haploid line genome.</title>
        <authorList>
            <person name="Gao G."/>
            <person name="Palti Y."/>
        </authorList>
    </citation>
    <scope>NUCLEOTIDE SEQUENCE [LARGE SCALE GENOMIC DNA]</scope>
</reference>
<feature type="active site" description="Nucleophile" evidence="1">
    <location>
        <position position="82"/>
    </location>
</feature>
<dbReference type="GO" id="GO:0005773">
    <property type="term" value="C:vacuole"/>
    <property type="evidence" value="ECO:0007669"/>
    <property type="project" value="TreeGrafter"/>
</dbReference>
<proteinExistence type="predicted"/>
<dbReference type="Ensembl" id="ENSOMYT00000066294.2">
    <property type="protein sequence ID" value="ENSOMYP00000060892.1"/>
    <property type="gene ID" value="ENSOMYG00000028143.2"/>
</dbReference>
<sequence length="261" mass="29093">YCLTSLLNLHTLHTDFSIVLLTVRLFIPLCNSIVLFFPQCFALSCQVAVVNENLFSTGLPDFARVAEIFYMSEALLSKAGDCLWMQPLTFLMAIENLLTKTTAEKMALPLNLTTGMAQSFHTSIGESSSRNKELSQEALTENVHHFGVTMKVTCNISCPTNKAKNGAIFVSTMEGNQLQVQLQTYPFYAIQWHPGVNCFQWDPNLNFPHSSECIAHVISRLCSFYSMLKAGEICITLDQPEEGAMSLIYNFTPTYPGNFTG</sequence>
<dbReference type="GO" id="GO:0034722">
    <property type="term" value="F:gamma-glutamyl-peptidase activity"/>
    <property type="evidence" value="ECO:0007669"/>
    <property type="project" value="TreeGrafter"/>
</dbReference>
<dbReference type="Gene3D" id="3.40.50.880">
    <property type="match status" value="1"/>
</dbReference>
<dbReference type="PANTHER" id="PTHR11315:SF1">
    <property type="entry name" value="FOLATE GAMMA-GLUTAMYL HYDROLASE"/>
    <property type="match status" value="1"/>
</dbReference>
<dbReference type="AlphaFoldDB" id="A0A8C7S6H9"/>
<dbReference type="InterPro" id="IPR015527">
    <property type="entry name" value="Pept_C26_g-glut_hydrolase"/>
</dbReference>
<feature type="active site" description="Proton donor" evidence="1">
    <location>
        <position position="193"/>
    </location>
</feature>
<evidence type="ECO:0000256" key="1">
    <source>
        <dbReference type="PIRSR" id="PIRSR615527-1"/>
    </source>
</evidence>
<accession>A0A8C7S6H9</accession>
<organism evidence="2 3">
    <name type="scientific">Oncorhynchus mykiss</name>
    <name type="common">Rainbow trout</name>
    <name type="synonym">Salmo gairdneri</name>
    <dbReference type="NCBI Taxonomy" id="8022"/>
    <lineage>
        <taxon>Eukaryota</taxon>
        <taxon>Metazoa</taxon>
        <taxon>Chordata</taxon>
        <taxon>Craniata</taxon>
        <taxon>Vertebrata</taxon>
        <taxon>Euteleostomi</taxon>
        <taxon>Actinopterygii</taxon>
        <taxon>Neopterygii</taxon>
        <taxon>Teleostei</taxon>
        <taxon>Protacanthopterygii</taxon>
        <taxon>Salmoniformes</taxon>
        <taxon>Salmonidae</taxon>
        <taxon>Salmoninae</taxon>
        <taxon>Oncorhynchus</taxon>
    </lineage>
</organism>
<dbReference type="Proteomes" id="UP000694395">
    <property type="component" value="Chromosome 6"/>
</dbReference>
<protein>
    <recommendedName>
        <fullName evidence="4">Folate gamma-glutamyl hydrolase</fullName>
    </recommendedName>
</protein>
<dbReference type="InterPro" id="IPR029062">
    <property type="entry name" value="Class_I_gatase-like"/>
</dbReference>
<dbReference type="GO" id="GO:0046900">
    <property type="term" value="P:tetrahydrofolylpolyglutamate metabolic process"/>
    <property type="evidence" value="ECO:0007669"/>
    <property type="project" value="TreeGrafter"/>
</dbReference>
<evidence type="ECO:0000313" key="2">
    <source>
        <dbReference type="Ensembl" id="ENSOMYP00000060892.1"/>
    </source>
</evidence>
<dbReference type="PANTHER" id="PTHR11315">
    <property type="entry name" value="PROTEASE FAMILY C26 GAMMA-GLUTAMYL HYDROLASE"/>
    <property type="match status" value="1"/>
</dbReference>
<evidence type="ECO:0000313" key="3">
    <source>
        <dbReference type="Proteomes" id="UP000694395"/>
    </source>
</evidence>
<evidence type="ECO:0008006" key="4">
    <source>
        <dbReference type="Google" id="ProtNLM"/>
    </source>
</evidence>